<feature type="transmembrane region" description="Helical" evidence="1">
    <location>
        <begin position="21"/>
        <end position="42"/>
    </location>
</feature>
<dbReference type="Proteomes" id="UP001527866">
    <property type="component" value="Unassembled WGS sequence"/>
</dbReference>
<feature type="domain" description="Transglycosylase SLT" evidence="2">
    <location>
        <begin position="114"/>
        <end position="179"/>
    </location>
</feature>
<accession>A0ABT4U372</accession>
<dbReference type="Pfam" id="PF01464">
    <property type="entry name" value="SLT"/>
    <property type="match status" value="1"/>
</dbReference>
<keyword evidence="4" id="KW-1185">Reference proteome</keyword>
<evidence type="ECO:0000259" key="2">
    <source>
        <dbReference type="Pfam" id="PF01464"/>
    </source>
</evidence>
<dbReference type="SUPFAM" id="SSF53955">
    <property type="entry name" value="Lysozyme-like"/>
    <property type="match status" value="1"/>
</dbReference>
<dbReference type="RefSeq" id="WP_270685607.1">
    <property type="nucleotide sequence ID" value="NZ_JAQFWQ010000024.1"/>
</dbReference>
<dbReference type="InterPro" id="IPR023346">
    <property type="entry name" value="Lysozyme-like_dom_sf"/>
</dbReference>
<sequence>MKRIALLRDRFANRSDRGATQFLELGVISMLAAMIITAVAAVDPGGRFNDIVREMVCLVEGPECDGKTWTEVDRPKKPEEYSFGIPTGGRAGDNKANKKIGKELAAERGFTGREWECLETLWSHESGWNHKAVNPSSGAAGIPQLLPSVHNVPAGFMDSPEIQIEWGLNYIEDRYNTPCEAWAFWQNPTNSPSGASANWY</sequence>
<gene>
    <name evidence="3" type="ORF">O4J56_10905</name>
</gene>
<organism evidence="3 4">
    <name type="scientific">Nocardiopsis endophytica</name>
    <dbReference type="NCBI Taxonomy" id="3018445"/>
    <lineage>
        <taxon>Bacteria</taxon>
        <taxon>Bacillati</taxon>
        <taxon>Actinomycetota</taxon>
        <taxon>Actinomycetes</taxon>
        <taxon>Streptosporangiales</taxon>
        <taxon>Nocardiopsidaceae</taxon>
        <taxon>Nocardiopsis</taxon>
    </lineage>
</organism>
<evidence type="ECO:0000313" key="4">
    <source>
        <dbReference type="Proteomes" id="UP001527866"/>
    </source>
</evidence>
<dbReference type="InterPro" id="IPR008258">
    <property type="entry name" value="Transglycosylase_SLT_dom_1"/>
</dbReference>
<proteinExistence type="predicted"/>
<name>A0ABT4U372_9ACTN</name>
<keyword evidence="1" id="KW-0812">Transmembrane</keyword>
<evidence type="ECO:0000313" key="3">
    <source>
        <dbReference type="EMBL" id="MDA2811146.1"/>
    </source>
</evidence>
<evidence type="ECO:0000256" key="1">
    <source>
        <dbReference type="SAM" id="Phobius"/>
    </source>
</evidence>
<comment type="caution">
    <text evidence="3">The sequence shown here is derived from an EMBL/GenBank/DDBJ whole genome shotgun (WGS) entry which is preliminary data.</text>
</comment>
<keyword evidence="1" id="KW-1133">Transmembrane helix</keyword>
<dbReference type="EMBL" id="JAQFWQ010000024">
    <property type="protein sequence ID" value="MDA2811146.1"/>
    <property type="molecule type" value="Genomic_DNA"/>
</dbReference>
<dbReference type="Gene3D" id="1.10.530.10">
    <property type="match status" value="1"/>
</dbReference>
<keyword evidence="1" id="KW-0472">Membrane</keyword>
<reference evidence="3 4" key="1">
    <citation type="submission" date="2023-01" db="EMBL/GenBank/DDBJ databases">
        <title>Draft genome sequence of Nocardiopsis sp. RSe5-2 isolated from halophytes.</title>
        <authorList>
            <person name="Duangmal K."/>
            <person name="Chantavorakit T."/>
        </authorList>
    </citation>
    <scope>NUCLEOTIDE SEQUENCE [LARGE SCALE GENOMIC DNA]</scope>
    <source>
        <strain evidence="3 4">RSe5-2</strain>
    </source>
</reference>
<protein>
    <submittedName>
        <fullName evidence="3">Transglycosylase SLT domain-containing protein</fullName>
    </submittedName>
</protein>